<evidence type="ECO:0000256" key="1">
    <source>
        <dbReference type="SAM" id="Coils"/>
    </source>
</evidence>
<reference evidence="6 7" key="1">
    <citation type="journal article" name="Sci. Rep.">
        <title>Telomere-to-telomere assembled and centromere annotated genomes of the two main subspecies of the button mushroom Agaricus bisporus reveal especially polymorphic chromosome ends.</title>
        <authorList>
            <person name="Sonnenberg A.S.M."/>
            <person name="Sedaghat-Telgerd N."/>
            <person name="Lavrijssen B."/>
            <person name="Ohm R.A."/>
            <person name="Hendrickx P.M."/>
            <person name="Scholtmeijer K."/>
            <person name="Baars J.J.P."/>
            <person name="van Peer A."/>
        </authorList>
    </citation>
    <scope>NUCLEOTIDE SEQUENCE [LARGE SCALE GENOMIC DNA]</scope>
    <source>
        <strain evidence="6 7">H119_p4</strain>
    </source>
</reference>
<name>A0A8H7F1P1_AGABI</name>
<dbReference type="AlphaFoldDB" id="A0A8H7F1P1"/>
<dbReference type="InterPro" id="IPR052971">
    <property type="entry name" value="TRP_calcium_channel"/>
</dbReference>
<feature type="transmembrane region" description="Helical" evidence="3">
    <location>
        <begin position="398"/>
        <end position="420"/>
    </location>
</feature>
<dbReference type="Pfam" id="PF23190">
    <property type="entry name" value="LHD_TRPY1"/>
    <property type="match status" value="1"/>
</dbReference>
<dbReference type="EMBL" id="JABXXO010000007">
    <property type="protein sequence ID" value="KAF7773266.1"/>
    <property type="molecule type" value="Genomic_DNA"/>
</dbReference>
<keyword evidence="1" id="KW-0175">Coiled coil</keyword>
<feature type="transmembrane region" description="Helical" evidence="3">
    <location>
        <begin position="331"/>
        <end position="354"/>
    </location>
</feature>
<keyword evidence="3" id="KW-1133">Transmembrane helix</keyword>
<sequence length="786" mass="87500">MDPEHPSADPLLAPTPEYLASVKVCPLIPALKKDVTATLDSALSWEQLTASDINFAIVRPLVVKYARLKNMAVVYACLVVRSYFLAQSEINLAFTGVMQSRANLCELLAIKLSTYFASHSIARAAVLCTAWNPLAGATPQVMQDVRSAIHSELGLETAQTAIEMAIATRAKAFLASPVTQNVINDLYAGNVVFSLNATRSILADNYKPRAIQIYDVRKAPFLNHYRLRVPRYTAILEFLNFTCLMLAFVLCLANQDKARITFWEAIFILWASACALEEYTASTENGWYIYIANMWNAFDFSFTLIFLVYLCLRINGLYYNDLRTSSFAFDVLACGACILFPRLAFFAVANHIVILSIQAMIVQFVVFMGTVIICFSGLFFTLWTLAQDSTVPHDVQDHWSFSMLGWYLIQIWLGNSYVVFSKASSIHPIFGTPLVTIFAVFSNTLLVTILISILSNTVARIDANATQEYLFQFAISTIEGVKNDALFSYQPPFNIMAFLILKPASWFLSPRALHRVNVFLIKVTSLPQLLAITVYERYLKSGGRIRQTSKDFFRKLPQHIKQMPFLDALVGSSHSDVYDAILDMDVDELDFFSEFGDEDEPILGTRHSKENLAATSSRTQLQEASFDFPSSSPTGTRRRMLSRNRVLSTRINSTPTVAAPQQHTRSLSTSTQDQKKGEESYGAVASGPALRVSIPNTGIGNSSMMSPLARLFSNRTSIASSVAGQTLTMSTPEGTLNAKKVEALLEEVKDLPITRLSEEMKELRERQVRIENLLLTLTRNMGSGGS</sequence>
<dbReference type="Proteomes" id="UP000629468">
    <property type="component" value="Unassembled WGS sequence"/>
</dbReference>
<feature type="domain" description="YVC1 N-terminal linker helical" evidence="4">
    <location>
        <begin position="26"/>
        <end position="201"/>
    </location>
</feature>
<feature type="transmembrane region" description="Helical" evidence="3">
    <location>
        <begin position="360"/>
        <end position="386"/>
    </location>
</feature>
<evidence type="ECO:0000256" key="3">
    <source>
        <dbReference type="SAM" id="Phobius"/>
    </source>
</evidence>
<protein>
    <recommendedName>
        <fullName evidence="8">Ion transport domain-containing protein</fullName>
    </recommendedName>
</protein>
<organism evidence="6 7">
    <name type="scientific">Agaricus bisporus var. burnettii</name>
    <dbReference type="NCBI Taxonomy" id="192524"/>
    <lineage>
        <taxon>Eukaryota</taxon>
        <taxon>Fungi</taxon>
        <taxon>Dikarya</taxon>
        <taxon>Basidiomycota</taxon>
        <taxon>Agaricomycotina</taxon>
        <taxon>Agaricomycetes</taxon>
        <taxon>Agaricomycetidae</taxon>
        <taxon>Agaricales</taxon>
        <taxon>Agaricineae</taxon>
        <taxon>Agaricaceae</taxon>
        <taxon>Agaricus</taxon>
    </lineage>
</organism>
<evidence type="ECO:0000256" key="2">
    <source>
        <dbReference type="SAM" id="MobiDB-lite"/>
    </source>
</evidence>
<feature type="region of interest" description="Disordered" evidence="2">
    <location>
        <begin position="602"/>
        <end position="639"/>
    </location>
</feature>
<feature type="transmembrane region" description="Helical" evidence="3">
    <location>
        <begin position="287"/>
        <end position="310"/>
    </location>
</feature>
<feature type="transmembrane region" description="Helical" evidence="3">
    <location>
        <begin position="432"/>
        <end position="454"/>
    </location>
</feature>
<evidence type="ECO:0000313" key="6">
    <source>
        <dbReference type="EMBL" id="KAF7773266.1"/>
    </source>
</evidence>
<accession>A0A8H7F1P1</accession>
<evidence type="ECO:0000259" key="5">
    <source>
        <dbReference type="Pfam" id="PF23317"/>
    </source>
</evidence>
<proteinExistence type="predicted"/>
<dbReference type="InterPro" id="IPR056337">
    <property type="entry name" value="LHD_YVC1"/>
</dbReference>
<dbReference type="InterPro" id="IPR056336">
    <property type="entry name" value="YVC1_C"/>
</dbReference>
<evidence type="ECO:0000259" key="4">
    <source>
        <dbReference type="Pfam" id="PF23190"/>
    </source>
</evidence>
<dbReference type="PANTHER" id="PTHR35859:SF1">
    <property type="entry name" value="NONSELECTIVE CATION CHANNEL PROTEIN"/>
    <property type="match status" value="1"/>
</dbReference>
<dbReference type="PANTHER" id="PTHR35859">
    <property type="entry name" value="NONSELECTIVE CATION CHANNEL PROTEIN"/>
    <property type="match status" value="1"/>
</dbReference>
<feature type="transmembrane region" description="Helical" evidence="3">
    <location>
        <begin position="232"/>
        <end position="253"/>
    </location>
</feature>
<gene>
    <name evidence="6" type="ORF">Agabi119p4_5433</name>
</gene>
<comment type="caution">
    <text evidence="6">The sequence shown here is derived from an EMBL/GenBank/DDBJ whole genome shotgun (WGS) entry which is preliminary data.</text>
</comment>
<feature type="coiled-coil region" evidence="1">
    <location>
        <begin position="753"/>
        <end position="780"/>
    </location>
</feature>
<feature type="compositionally biased region" description="Polar residues" evidence="2">
    <location>
        <begin position="652"/>
        <end position="672"/>
    </location>
</feature>
<keyword evidence="3" id="KW-0472">Membrane</keyword>
<keyword evidence="3" id="KW-0812">Transmembrane</keyword>
<evidence type="ECO:0000313" key="7">
    <source>
        <dbReference type="Proteomes" id="UP000629468"/>
    </source>
</evidence>
<feature type="compositionally biased region" description="Polar residues" evidence="2">
    <location>
        <begin position="613"/>
        <end position="635"/>
    </location>
</feature>
<dbReference type="Pfam" id="PF23317">
    <property type="entry name" value="YVC1_C"/>
    <property type="match status" value="1"/>
</dbReference>
<evidence type="ECO:0008006" key="8">
    <source>
        <dbReference type="Google" id="ProtNLM"/>
    </source>
</evidence>
<feature type="region of interest" description="Disordered" evidence="2">
    <location>
        <begin position="652"/>
        <end position="684"/>
    </location>
</feature>
<feature type="domain" description="Calcium channel YVC1-like C-terminal transmembrane" evidence="5">
    <location>
        <begin position="241"/>
        <end position="538"/>
    </location>
</feature>